<dbReference type="PANTHER" id="PTHR43744">
    <property type="entry name" value="ABC TRANSPORTER PERMEASE PROTEIN MG189-RELATED-RELATED"/>
    <property type="match status" value="1"/>
</dbReference>
<comment type="subcellular location">
    <subcellularLocation>
        <location evidence="1 7">Cell membrane</location>
        <topology evidence="1 7">Multi-pass membrane protein</topology>
    </subcellularLocation>
</comment>
<proteinExistence type="inferred from homology"/>
<protein>
    <submittedName>
        <fullName evidence="9">Carbohydrate ABC transporter permease</fullName>
    </submittedName>
</protein>
<dbReference type="PROSITE" id="PS50928">
    <property type="entry name" value="ABC_TM1"/>
    <property type="match status" value="1"/>
</dbReference>
<dbReference type="SUPFAM" id="SSF161098">
    <property type="entry name" value="MetI-like"/>
    <property type="match status" value="1"/>
</dbReference>
<evidence type="ECO:0000256" key="1">
    <source>
        <dbReference type="ARBA" id="ARBA00004651"/>
    </source>
</evidence>
<dbReference type="Pfam" id="PF00528">
    <property type="entry name" value="BPD_transp_1"/>
    <property type="match status" value="1"/>
</dbReference>
<dbReference type="PANTHER" id="PTHR43744:SF12">
    <property type="entry name" value="ABC TRANSPORTER PERMEASE PROTEIN MG189-RELATED"/>
    <property type="match status" value="1"/>
</dbReference>
<comment type="caution">
    <text evidence="9">The sequence shown here is derived from an EMBL/GenBank/DDBJ whole genome shotgun (WGS) entry which is preliminary data.</text>
</comment>
<reference evidence="10" key="1">
    <citation type="journal article" date="2019" name="Int. J. Syst. Evol. Microbiol.">
        <title>The Global Catalogue of Microorganisms (GCM) 10K type strain sequencing project: providing services to taxonomists for standard genome sequencing and annotation.</title>
        <authorList>
            <consortium name="The Broad Institute Genomics Platform"/>
            <consortium name="The Broad Institute Genome Sequencing Center for Infectious Disease"/>
            <person name="Wu L."/>
            <person name="Ma J."/>
        </authorList>
    </citation>
    <scope>NUCLEOTIDE SEQUENCE [LARGE SCALE GENOMIC DNA]</scope>
    <source>
        <strain evidence="10">JCM 17939</strain>
    </source>
</reference>
<feature type="transmembrane region" description="Helical" evidence="7">
    <location>
        <begin position="94"/>
        <end position="116"/>
    </location>
</feature>
<keyword evidence="2 7" id="KW-0813">Transport</keyword>
<evidence type="ECO:0000256" key="5">
    <source>
        <dbReference type="ARBA" id="ARBA00022989"/>
    </source>
</evidence>
<keyword evidence="4 7" id="KW-0812">Transmembrane</keyword>
<feature type="transmembrane region" description="Helical" evidence="7">
    <location>
        <begin position="12"/>
        <end position="38"/>
    </location>
</feature>
<accession>A0ABP8UP11</accession>
<dbReference type="Proteomes" id="UP001501442">
    <property type="component" value="Unassembled WGS sequence"/>
</dbReference>
<gene>
    <name evidence="9" type="ORF">GCM10023196_079280</name>
</gene>
<evidence type="ECO:0000256" key="7">
    <source>
        <dbReference type="RuleBase" id="RU363032"/>
    </source>
</evidence>
<feature type="transmembrane region" description="Helical" evidence="7">
    <location>
        <begin position="131"/>
        <end position="150"/>
    </location>
</feature>
<dbReference type="CDD" id="cd06261">
    <property type="entry name" value="TM_PBP2"/>
    <property type="match status" value="1"/>
</dbReference>
<evidence type="ECO:0000313" key="10">
    <source>
        <dbReference type="Proteomes" id="UP001501442"/>
    </source>
</evidence>
<feature type="transmembrane region" description="Helical" evidence="7">
    <location>
        <begin position="58"/>
        <end position="82"/>
    </location>
</feature>
<evidence type="ECO:0000256" key="6">
    <source>
        <dbReference type="ARBA" id="ARBA00023136"/>
    </source>
</evidence>
<feature type="transmembrane region" description="Helical" evidence="7">
    <location>
        <begin position="230"/>
        <end position="251"/>
    </location>
</feature>
<keyword evidence="6 7" id="KW-0472">Membrane</keyword>
<evidence type="ECO:0000259" key="8">
    <source>
        <dbReference type="PROSITE" id="PS50928"/>
    </source>
</evidence>
<name>A0ABP8UP11_9ACTN</name>
<organism evidence="9 10">
    <name type="scientific">Actinoallomurus vinaceus</name>
    <dbReference type="NCBI Taxonomy" id="1080074"/>
    <lineage>
        <taxon>Bacteria</taxon>
        <taxon>Bacillati</taxon>
        <taxon>Actinomycetota</taxon>
        <taxon>Actinomycetes</taxon>
        <taxon>Streptosporangiales</taxon>
        <taxon>Thermomonosporaceae</taxon>
        <taxon>Actinoallomurus</taxon>
    </lineage>
</organism>
<evidence type="ECO:0000256" key="3">
    <source>
        <dbReference type="ARBA" id="ARBA00022475"/>
    </source>
</evidence>
<feature type="transmembrane region" description="Helical" evidence="7">
    <location>
        <begin position="171"/>
        <end position="196"/>
    </location>
</feature>
<dbReference type="EMBL" id="BAABHK010000014">
    <property type="protein sequence ID" value="GAA4635092.1"/>
    <property type="molecule type" value="Genomic_DNA"/>
</dbReference>
<evidence type="ECO:0000256" key="4">
    <source>
        <dbReference type="ARBA" id="ARBA00022692"/>
    </source>
</evidence>
<keyword evidence="3" id="KW-1003">Cell membrane</keyword>
<keyword evidence="5 7" id="KW-1133">Transmembrane helix</keyword>
<dbReference type="InterPro" id="IPR035906">
    <property type="entry name" value="MetI-like_sf"/>
</dbReference>
<evidence type="ECO:0000256" key="2">
    <source>
        <dbReference type="ARBA" id="ARBA00022448"/>
    </source>
</evidence>
<feature type="domain" description="ABC transmembrane type-1" evidence="8">
    <location>
        <begin position="59"/>
        <end position="251"/>
    </location>
</feature>
<keyword evidence="10" id="KW-1185">Reference proteome</keyword>
<comment type="similarity">
    <text evidence="7">Belongs to the binding-protein-dependent transport system permease family.</text>
</comment>
<dbReference type="Gene3D" id="1.10.3720.10">
    <property type="entry name" value="MetI-like"/>
    <property type="match status" value="1"/>
</dbReference>
<evidence type="ECO:0000313" key="9">
    <source>
        <dbReference type="EMBL" id="GAA4635092.1"/>
    </source>
</evidence>
<dbReference type="InterPro" id="IPR000515">
    <property type="entry name" value="MetI-like"/>
</dbReference>
<sequence>MTPMTSRAERTTTYGVLIVFAVIAVFPLLAVASQAFGLPHFSVDAFTGAWRKGHFARYLTNSLIVVTVVVVAASVLSVLAGYALGTMEFKGATVLFYVFLAGLMVPTEAIVVPLYFDLRSVGLDNTLPGLMLPQIAQSVSFGVFWMRAYFRSAPRSLIEASRMDGASSWTTLWRVLLPVGRPAILTMVVLIAMWTWNEFLLALVIMNSNEDLRTAPLGLSIFQGQHQTEYQMLMAAALIVAAPVVLVYVFLQRRFIAGMLSGAIKE</sequence>